<dbReference type="PROSITE" id="PS51257">
    <property type="entry name" value="PROKAR_LIPOPROTEIN"/>
    <property type="match status" value="1"/>
</dbReference>
<dbReference type="Pfam" id="PF10646">
    <property type="entry name" value="Germane"/>
    <property type="match status" value="2"/>
</dbReference>
<feature type="domain" description="GerMN" evidence="3">
    <location>
        <begin position="86"/>
        <end position="178"/>
    </location>
</feature>
<name>A0ABY4CJM6_9BACL</name>
<feature type="domain" description="GerMN" evidence="3">
    <location>
        <begin position="243"/>
        <end position="329"/>
    </location>
</feature>
<feature type="chain" id="PRO_5046486141" evidence="2">
    <location>
        <begin position="21"/>
        <end position="348"/>
    </location>
</feature>
<protein>
    <submittedName>
        <fullName evidence="4">GerMN domain-containing protein</fullName>
    </submittedName>
</protein>
<reference evidence="4" key="1">
    <citation type="submission" date="2021-12" db="EMBL/GenBank/DDBJ databases">
        <title>Alicyclobacillaceae gen. nov., sp. nov., isolated from chalcocite enrichment system.</title>
        <authorList>
            <person name="Jiang Z."/>
        </authorList>
    </citation>
    <scope>NUCLEOTIDE SEQUENCE</scope>
    <source>
        <strain evidence="4">MYW30-H2</strain>
    </source>
</reference>
<sequence length="348" mass="36721">MQKKSKLVMTGVLAATVLTASGCGLVGPAKTSSPVEPTATGVPGPNKAAASQAPSDQEVAQTLYFSDEKGFVVPVQMNIPKNNAPATEALDYMQQGGKGEATLNGTGLHAIIPKDSKFSLNIQNGLATIDVSKNTLNDFKTAQSAQQFVDAVVWELTSFPTIKNVQFTFGGSKLDTLPVSGQPIGEPLNRTNGINLQLSNAVTSPTDSTSITLYFPSENKSGSFQYLVPVTRMIPKSAGADMVKETIAQLQTGPMSASLLPVLAPTVQVKNDSVSGDTAHVDFSEPIVAKNDASADLTLRSLLLSLTENVPNAQKVQITVNGKAPVDMAKNFDLSKPVMRPTYINKDL</sequence>
<evidence type="ECO:0000313" key="4">
    <source>
        <dbReference type="EMBL" id="UOF90214.1"/>
    </source>
</evidence>
<dbReference type="Proteomes" id="UP000830167">
    <property type="component" value="Chromosome"/>
</dbReference>
<keyword evidence="5" id="KW-1185">Reference proteome</keyword>
<organism evidence="4 5">
    <name type="scientific">Fodinisporobacter ferrooxydans</name>
    <dbReference type="NCBI Taxonomy" id="2901836"/>
    <lineage>
        <taxon>Bacteria</taxon>
        <taxon>Bacillati</taxon>
        <taxon>Bacillota</taxon>
        <taxon>Bacilli</taxon>
        <taxon>Bacillales</taxon>
        <taxon>Alicyclobacillaceae</taxon>
        <taxon>Fodinisporobacter</taxon>
    </lineage>
</organism>
<feature type="region of interest" description="Disordered" evidence="1">
    <location>
        <begin position="27"/>
        <end position="52"/>
    </location>
</feature>
<accession>A0ABY4CJM6</accession>
<dbReference type="RefSeq" id="WP_347436905.1">
    <property type="nucleotide sequence ID" value="NZ_CP089291.1"/>
</dbReference>
<evidence type="ECO:0000256" key="2">
    <source>
        <dbReference type="SAM" id="SignalP"/>
    </source>
</evidence>
<dbReference type="SMART" id="SM00909">
    <property type="entry name" value="Germane"/>
    <property type="match status" value="2"/>
</dbReference>
<evidence type="ECO:0000313" key="5">
    <source>
        <dbReference type="Proteomes" id="UP000830167"/>
    </source>
</evidence>
<proteinExistence type="predicted"/>
<dbReference type="InterPro" id="IPR019606">
    <property type="entry name" value="GerMN"/>
</dbReference>
<gene>
    <name evidence="4" type="ORF">LSG31_20515</name>
</gene>
<feature type="signal peptide" evidence="2">
    <location>
        <begin position="1"/>
        <end position="20"/>
    </location>
</feature>
<evidence type="ECO:0000256" key="1">
    <source>
        <dbReference type="SAM" id="MobiDB-lite"/>
    </source>
</evidence>
<dbReference type="EMBL" id="CP089291">
    <property type="protein sequence ID" value="UOF90214.1"/>
    <property type="molecule type" value="Genomic_DNA"/>
</dbReference>
<evidence type="ECO:0000259" key="3">
    <source>
        <dbReference type="SMART" id="SM00909"/>
    </source>
</evidence>
<keyword evidence="2" id="KW-0732">Signal</keyword>